<organism evidence="2 3">
    <name type="scientific">Marasmius tenuissimus</name>
    <dbReference type="NCBI Taxonomy" id="585030"/>
    <lineage>
        <taxon>Eukaryota</taxon>
        <taxon>Fungi</taxon>
        <taxon>Dikarya</taxon>
        <taxon>Basidiomycota</taxon>
        <taxon>Agaricomycotina</taxon>
        <taxon>Agaricomycetes</taxon>
        <taxon>Agaricomycetidae</taxon>
        <taxon>Agaricales</taxon>
        <taxon>Marasmiineae</taxon>
        <taxon>Marasmiaceae</taxon>
        <taxon>Marasmius</taxon>
    </lineage>
</organism>
<comment type="subcellular location">
    <subcellularLocation>
        <location evidence="1">Mitochondrion inner membrane</location>
    </subcellularLocation>
</comment>
<dbReference type="EMBL" id="JBBXMP010000066">
    <property type="protein sequence ID" value="KAL0064177.1"/>
    <property type="molecule type" value="Genomic_DNA"/>
</dbReference>
<accession>A0ABR2ZSV0</accession>
<comment type="subunit">
    <text evidence="1">Component of the mitochondrial contact site and cristae organizing system (MICOS) complex.</text>
</comment>
<comment type="function">
    <text evidence="1">Component of the MICOS complex, a large protein complex of the mitochondrial inner membrane that plays crucial roles in the maintenance of crista junctions, inner membrane architecture, and formation of contact sites to the outer membrane.</text>
</comment>
<proteinExistence type="predicted"/>
<comment type="caution">
    <text evidence="2">The sequence shown here is derived from an EMBL/GenBank/DDBJ whole genome shotgun (WGS) entry which is preliminary data.</text>
</comment>
<protein>
    <recommendedName>
        <fullName evidence="1">MICOS complex subunit</fullName>
    </recommendedName>
</protein>
<dbReference type="PANTHER" id="PTHR28268:SF1">
    <property type="entry name" value="MICOS SUBUNIT MIC26"/>
    <property type="match status" value="1"/>
</dbReference>
<dbReference type="InterPro" id="IPR033181">
    <property type="entry name" value="Mic26_fungi"/>
</dbReference>
<name>A0ABR2ZSV0_9AGAR</name>
<dbReference type="Proteomes" id="UP001437256">
    <property type="component" value="Unassembled WGS sequence"/>
</dbReference>
<sequence length="296" mass="32604">MNPSRFRLPRGPASRSFLLAAGAAVVLSPREQEKLPIYSQAESDIVLQEVPSELERQIGVARRHLFATYRETHSQVQGVVSKWIGVEHAVENRVKAIISPEESLTPGVLYVGVATLTGSIITRSRALPIRLFFPPALFALSLNHFLPKTTENLTEYFGSLERTYLPAFAEKHAIARAHSAMTWERIKEATASGRERLNRGVESGVEKVQDATGLKLKETLGWGKDVSKQVEGRVAEVVNAAEVKVGEAKAVAEKKVEEVKGVVEKKAEEVKAAAEKKVDEVLPPVEKKAEEVKRLV</sequence>
<dbReference type="PANTHER" id="PTHR28268">
    <property type="entry name" value="MICOS SUBUNIT MIC26"/>
    <property type="match status" value="1"/>
</dbReference>
<keyword evidence="1" id="KW-0999">Mitochondrion inner membrane</keyword>
<evidence type="ECO:0000313" key="2">
    <source>
        <dbReference type="EMBL" id="KAL0064177.1"/>
    </source>
</evidence>
<gene>
    <name evidence="2" type="ORF">AAF712_008899</name>
</gene>
<reference evidence="2 3" key="1">
    <citation type="submission" date="2024-05" db="EMBL/GenBank/DDBJ databases">
        <title>A draft genome resource for the thread blight pathogen Marasmius tenuissimus strain MS-2.</title>
        <authorList>
            <person name="Yulfo-Soto G.E."/>
            <person name="Baruah I.K."/>
            <person name="Amoako-Attah I."/>
            <person name="Bukari Y."/>
            <person name="Meinhardt L.W."/>
            <person name="Bailey B.A."/>
            <person name="Cohen S.P."/>
        </authorList>
    </citation>
    <scope>NUCLEOTIDE SEQUENCE [LARGE SCALE GENOMIC DNA]</scope>
    <source>
        <strain evidence="2 3">MS-2</strain>
    </source>
</reference>
<dbReference type="Pfam" id="PF09769">
    <property type="entry name" value="ApoO"/>
    <property type="match status" value="1"/>
</dbReference>
<keyword evidence="3" id="KW-1185">Reference proteome</keyword>
<keyword evidence="1" id="KW-0496">Mitochondrion</keyword>
<keyword evidence="1" id="KW-0472">Membrane</keyword>
<dbReference type="InterPro" id="IPR019166">
    <property type="entry name" value="MIC26/MIC27"/>
</dbReference>
<evidence type="ECO:0000313" key="3">
    <source>
        <dbReference type="Proteomes" id="UP001437256"/>
    </source>
</evidence>
<dbReference type="SUPFAM" id="SSF58113">
    <property type="entry name" value="Apolipoprotein A-I"/>
    <property type="match status" value="1"/>
</dbReference>
<dbReference type="Gene3D" id="1.20.120.20">
    <property type="entry name" value="Apolipoprotein"/>
    <property type="match status" value="1"/>
</dbReference>
<evidence type="ECO:0000256" key="1">
    <source>
        <dbReference type="RuleBase" id="RU363021"/>
    </source>
</evidence>